<dbReference type="RefSeq" id="WP_010756344.1">
    <property type="nucleotide sequence ID" value="NZ_ASWD01000002.1"/>
</dbReference>
<dbReference type="eggNOG" id="ENOG50307RF">
    <property type="taxonomic scope" value="Bacteria"/>
</dbReference>
<reference evidence="1 2" key="1">
    <citation type="submission" date="2013-02" db="EMBL/GenBank/DDBJ databases">
        <title>The Genome Sequence of Enterococcus pallens BAA-351.</title>
        <authorList>
            <consortium name="The Broad Institute Genome Sequencing Platform"/>
            <consortium name="The Broad Institute Genome Sequencing Center for Infectious Disease"/>
            <person name="Earl A.M."/>
            <person name="Gilmore M.S."/>
            <person name="Lebreton F."/>
            <person name="Walker B."/>
            <person name="Young S.K."/>
            <person name="Zeng Q."/>
            <person name="Gargeya S."/>
            <person name="Fitzgerald M."/>
            <person name="Haas B."/>
            <person name="Abouelleil A."/>
            <person name="Alvarado L."/>
            <person name="Arachchi H.M."/>
            <person name="Berlin A.M."/>
            <person name="Chapman S.B."/>
            <person name="Dewar J."/>
            <person name="Goldberg J."/>
            <person name="Griggs A."/>
            <person name="Gujja S."/>
            <person name="Hansen M."/>
            <person name="Howarth C."/>
            <person name="Imamovic A."/>
            <person name="Larimer J."/>
            <person name="McCowan C."/>
            <person name="Murphy C."/>
            <person name="Neiman D."/>
            <person name="Pearson M."/>
            <person name="Priest M."/>
            <person name="Roberts A."/>
            <person name="Saif S."/>
            <person name="Shea T."/>
            <person name="Sisk P."/>
            <person name="Sykes S."/>
            <person name="Wortman J."/>
            <person name="Nusbaum C."/>
            <person name="Birren B."/>
        </authorList>
    </citation>
    <scope>NUCLEOTIDE SEQUENCE [LARGE SCALE GENOMIC DNA]</scope>
    <source>
        <strain evidence="1 2">ATCC BAA-351</strain>
    </source>
</reference>
<comment type="caution">
    <text evidence="1">The sequence shown here is derived from an EMBL/GenBank/DDBJ whole genome shotgun (WGS) entry which is preliminary data.</text>
</comment>
<keyword evidence="2" id="KW-1185">Reference proteome</keyword>
<evidence type="ECO:0000313" key="2">
    <source>
        <dbReference type="Proteomes" id="UP000013782"/>
    </source>
</evidence>
<dbReference type="PATRIC" id="fig|1158607.3.peg.1297"/>
<gene>
    <name evidence="1" type="ORF">UAU_01314</name>
</gene>
<evidence type="ECO:0000313" key="1">
    <source>
        <dbReference type="EMBL" id="EOH95352.1"/>
    </source>
</evidence>
<dbReference type="AlphaFoldDB" id="R2QFR3"/>
<dbReference type="EMBL" id="AJAQ01000011">
    <property type="protein sequence ID" value="EOH95352.1"/>
    <property type="molecule type" value="Genomic_DNA"/>
</dbReference>
<dbReference type="STRING" id="160454.RV10_GL000454"/>
<organism evidence="1 2">
    <name type="scientific">Enterococcus pallens ATCC BAA-351</name>
    <dbReference type="NCBI Taxonomy" id="1158607"/>
    <lineage>
        <taxon>Bacteria</taxon>
        <taxon>Bacillati</taxon>
        <taxon>Bacillota</taxon>
        <taxon>Bacilli</taxon>
        <taxon>Lactobacillales</taxon>
        <taxon>Enterococcaceae</taxon>
        <taxon>Enterococcus</taxon>
    </lineage>
</organism>
<proteinExistence type="predicted"/>
<accession>R2QFR3</accession>
<dbReference type="Proteomes" id="UP000013782">
    <property type="component" value="Unassembled WGS sequence"/>
</dbReference>
<dbReference type="HOGENOM" id="CLU_097470_0_0_9"/>
<name>R2QFR3_9ENTE</name>
<dbReference type="PROSITE" id="PS51257">
    <property type="entry name" value="PROKAR_LIPOPROTEIN"/>
    <property type="match status" value="1"/>
</dbReference>
<evidence type="ECO:0008006" key="3">
    <source>
        <dbReference type="Google" id="ProtNLM"/>
    </source>
</evidence>
<protein>
    <recommendedName>
        <fullName evidence="3">Lipoprotein</fullName>
    </recommendedName>
</protein>
<sequence length="249" mass="27881">MKAFRMKQCVIIFFLMVAILSGCSLKRPPRGMPVKKAPPVETHVDQSGGLSDYITGESKFEIKSVTSIREDGTRDQVTIDGKNFDLSIPASITDKKLKLKVIFKNGKRANVEIELPKREPIDSYDTFADQMNEAINDMGENAETRFPSTVKDGTFIADDKNDAQTWVHIQEGKLLGLSMIAGEEAATPELAAIMVAFILNYEVDNDKVFRAFNDLFETGETSTVTSNGYQFTFDIYDYSLYIDITRVVD</sequence>